<dbReference type="Proteomes" id="UP001369082">
    <property type="component" value="Unassembled WGS sequence"/>
</dbReference>
<feature type="binding site" evidence="5">
    <location>
        <begin position="12"/>
        <end position="17"/>
    </location>
    <ligand>
        <name>ATP</name>
        <dbReference type="ChEBI" id="CHEBI:30616"/>
    </ligand>
</feature>
<keyword evidence="2 5" id="KW-0547">Nucleotide-binding</keyword>
<dbReference type="PROSITE" id="PS51219">
    <property type="entry name" value="DPCK"/>
    <property type="match status" value="1"/>
</dbReference>
<dbReference type="SUPFAM" id="SSF52540">
    <property type="entry name" value="P-loop containing nucleoside triphosphate hydrolases"/>
    <property type="match status" value="1"/>
</dbReference>
<keyword evidence="5" id="KW-0963">Cytoplasm</keyword>
<proteinExistence type="inferred from homology"/>
<dbReference type="Pfam" id="PF01121">
    <property type="entry name" value="CoaE"/>
    <property type="match status" value="1"/>
</dbReference>
<evidence type="ECO:0000256" key="2">
    <source>
        <dbReference type="ARBA" id="ARBA00022741"/>
    </source>
</evidence>
<evidence type="ECO:0000256" key="4">
    <source>
        <dbReference type="ARBA" id="ARBA00022993"/>
    </source>
</evidence>
<comment type="similarity">
    <text evidence="1 5">Belongs to the CoaE family.</text>
</comment>
<dbReference type="PANTHER" id="PTHR10695:SF46">
    <property type="entry name" value="BIFUNCTIONAL COENZYME A SYNTHASE-RELATED"/>
    <property type="match status" value="1"/>
</dbReference>
<comment type="subcellular location">
    <subcellularLocation>
        <location evidence="5">Cytoplasm</location>
    </subcellularLocation>
</comment>
<keyword evidence="5 7" id="KW-0418">Kinase</keyword>
<evidence type="ECO:0000313" key="8">
    <source>
        <dbReference type="Proteomes" id="UP001369082"/>
    </source>
</evidence>
<evidence type="ECO:0000313" key="7">
    <source>
        <dbReference type="EMBL" id="MEL0629898.1"/>
    </source>
</evidence>
<name>A0ABU9GRE3_9GAMM</name>
<dbReference type="InterPro" id="IPR027417">
    <property type="entry name" value="P-loop_NTPase"/>
</dbReference>
<dbReference type="EC" id="2.7.1.24" evidence="5 6"/>
<comment type="pathway">
    <text evidence="5">Cofactor biosynthesis; coenzyme A biosynthesis; CoA from (R)-pantothenate: step 5/5.</text>
</comment>
<evidence type="ECO:0000256" key="3">
    <source>
        <dbReference type="ARBA" id="ARBA00022840"/>
    </source>
</evidence>
<dbReference type="PANTHER" id="PTHR10695">
    <property type="entry name" value="DEPHOSPHO-COA KINASE-RELATED"/>
    <property type="match status" value="1"/>
</dbReference>
<protein>
    <recommendedName>
        <fullName evidence="5 6">Dephospho-CoA kinase</fullName>
        <ecNumber evidence="5 6">2.7.1.24</ecNumber>
    </recommendedName>
    <alternativeName>
        <fullName evidence="5">Dephosphocoenzyme A kinase</fullName>
    </alternativeName>
</protein>
<dbReference type="CDD" id="cd02022">
    <property type="entry name" value="DPCK"/>
    <property type="match status" value="1"/>
</dbReference>
<reference evidence="7 8" key="1">
    <citation type="submission" date="2024-02" db="EMBL/GenBank/DDBJ databases">
        <title>Bacteria isolated from the canopy kelp, Nereocystis luetkeana.</title>
        <authorList>
            <person name="Pfister C.A."/>
            <person name="Younker I.T."/>
            <person name="Light S.H."/>
        </authorList>
    </citation>
    <scope>NUCLEOTIDE SEQUENCE [LARGE SCALE GENOMIC DNA]</scope>
    <source>
        <strain evidence="7 8">TI.1.05</strain>
    </source>
</reference>
<dbReference type="EMBL" id="JBAKAZ010000033">
    <property type="protein sequence ID" value="MEL0629898.1"/>
    <property type="molecule type" value="Genomic_DNA"/>
</dbReference>
<sequence length="199" mass="22087">MSLIIGLTGGIGSGKSTVAKEFIELGIEVVDADLVAREVVAPGKPALTKIESDFGKTVITANGALNRAALRDIIFQSEAKKQWLNELLHPLIRESMLSQLASANSAYVILEAPLLIENKLTQYVDYTVVVDVLEEIQVKRAMQRDTNTREQIEAIMKAQINRENRLQHADFVIDNNNNDLVTLKLTVNKLHLHFLSLLS</sequence>
<keyword evidence="5 7" id="KW-0808">Transferase</keyword>
<accession>A0ABU9GRE3</accession>
<comment type="caution">
    <text evidence="7">The sequence shown here is derived from an EMBL/GenBank/DDBJ whole genome shotgun (WGS) entry which is preliminary data.</text>
</comment>
<dbReference type="InterPro" id="IPR001977">
    <property type="entry name" value="Depp_CoAkinase"/>
</dbReference>
<dbReference type="HAMAP" id="MF_00376">
    <property type="entry name" value="Dephospho_CoA_kinase"/>
    <property type="match status" value="1"/>
</dbReference>
<evidence type="ECO:0000256" key="5">
    <source>
        <dbReference type="HAMAP-Rule" id="MF_00376"/>
    </source>
</evidence>
<keyword evidence="3 5" id="KW-0067">ATP-binding</keyword>
<dbReference type="Gene3D" id="3.40.50.300">
    <property type="entry name" value="P-loop containing nucleotide triphosphate hydrolases"/>
    <property type="match status" value="1"/>
</dbReference>
<dbReference type="GO" id="GO:0004140">
    <property type="term" value="F:dephospho-CoA kinase activity"/>
    <property type="evidence" value="ECO:0007669"/>
    <property type="project" value="UniProtKB-EC"/>
</dbReference>
<evidence type="ECO:0000256" key="1">
    <source>
        <dbReference type="ARBA" id="ARBA00009018"/>
    </source>
</evidence>
<keyword evidence="4 5" id="KW-0173">Coenzyme A biosynthesis</keyword>
<gene>
    <name evidence="5 7" type="primary">coaE</name>
    <name evidence="7" type="ORF">V6256_09780</name>
</gene>
<evidence type="ECO:0000256" key="6">
    <source>
        <dbReference type="NCBIfam" id="TIGR00152"/>
    </source>
</evidence>
<dbReference type="NCBIfam" id="TIGR00152">
    <property type="entry name" value="dephospho-CoA kinase"/>
    <property type="match status" value="1"/>
</dbReference>
<dbReference type="RefSeq" id="WP_341598031.1">
    <property type="nucleotide sequence ID" value="NZ_JBAKAZ010000033.1"/>
</dbReference>
<comment type="catalytic activity">
    <reaction evidence="5">
        <text>3'-dephospho-CoA + ATP = ADP + CoA + H(+)</text>
        <dbReference type="Rhea" id="RHEA:18245"/>
        <dbReference type="ChEBI" id="CHEBI:15378"/>
        <dbReference type="ChEBI" id="CHEBI:30616"/>
        <dbReference type="ChEBI" id="CHEBI:57287"/>
        <dbReference type="ChEBI" id="CHEBI:57328"/>
        <dbReference type="ChEBI" id="CHEBI:456216"/>
        <dbReference type="EC" id="2.7.1.24"/>
    </reaction>
</comment>
<keyword evidence="8" id="KW-1185">Reference proteome</keyword>
<organism evidence="7 8">
    <name type="scientific">Psychromonas aquatilis</name>
    <dbReference type="NCBI Taxonomy" id="2005072"/>
    <lineage>
        <taxon>Bacteria</taxon>
        <taxon>Pseudomonadati</taxon>
        <taxon>Pseudomonadota</taxon>
        <taxon>Gammaproteobacteria</taxon>
        <taxon>Alteromonadales</taxon>
        <taxon>Psychromonadaceae</taxon>
        <taxon>Psychromonas</taxon>
    </lineage>
</organism>
<comment type="function">
    <text evidence="5">Catalyzes the phosphorylation of the 3'-hydroxyl group of dephosphocoenzyme A to form coenzyme A.</text>
</comment>